<dbReference type="STRING" id="70415.A0A5S6QSU8"/>
<dbReference type="InterPro" id="IPR015943">
    <property type="entry name" value="WD40/YVTN_repeat-like_dom_sf"/>
</dbReference>
<dbReference type="InterPro" id="IPR004871">
    <property type="entry name" value="RSE1/DDB1/CPSF1_C"/>
</dbReference>
<keyword evidence="2" id="KW-0539">Nucleus</keyword>
<dbReference type="InterPro" id="IPR018846">
    <property type="entry name" value="Beta-prop_RSE1/DDB1/CPSF1_1st"/>
</dbReference>
<evidence type="ECO:0000313" key="6">
    <source>
        <dbReference type="Proteomes" id="UP000046395"/>
    </source>
</evidence>
<dbReference type="WBParaSite" id="TMUE_2000010446.2">
    <property type="protein sequence ID" value="TMUE_2000010446.2"/>
    <property type="gene ID" value="WBGene00293127"/>
</dbReference>
<evidence type="ECO:0000259" key="3">
    <source>
        <dbReference type="Pfam" id="PF03178"/>
    </source>
</evidence>
<dbReference type="Gene3D" id="1.10.150.910">
    <property type="match status" value="1"/>
</dbReference>
<dbReference type="Pfam" id="PF03178">
    <property type="entry name" value="CPSF_A"/>
    <property type="match status" value="1"/>
</dbReference>
<evidence type="ECO:0000256" key="1">
    <source>
        <dbReference type="ARBA" id="ARBA00004123"/>
    </source>
</evidence>
<evidence type="ECO:0000313" key="9">
    <source>
        <dbReference type="WBParaSite" id="TMUE_2000010446.3"/>
    </source>
</evidence>
<accession>A0A5S6QSU8</accession>
<dbReference type="WBParaSite" id="TMUE_2000010446.3">
    <property type="protein sequence ID" value="TMUE_2000010446.3"/>
    <property type="gene ID" value="WBGene00293127"/>
</dbReference>
<dbReference type="Pfam" id="PF23726">
    <property type="entry name" value="Beta-prop_RSE1_2nd"/>
    <property type="match status" value="1"/>
</dbReference>
<dbReference type="GO" id="GO:0005634">
    <property type="term" value="C:nucleus"/>
    <property type="evidence" value="ECO:0007669"/>
    <property type="project" value="UniProtKB-SubCell"/>
</dbReference>
<comment type="subcellular location">
    <subcellularLocation>
        <location evidence="1">Nucleus</location>
    </subcellularLocation>
</comment>
<dbReference type="PANTHER" id="PTHR10644">
    <property type="entry name" value="DNA REPAIR/RNA PROCESSING CPSF FAMILY"/>
    <property type="match status" value="1"/>
</dbReference>
<name>A0A5S6QSU8_TRIMR</name>
<dbReference type="InterPro" id="IPR058543">
    <property type="entry name" value="Beta-prop_RSE1/DDB1/CPSF1_2nd"/>
</dbReference>
<evidence type="ECO:0000259" key="4">
    <source>
        <dbReference type="Pfam" id="PF10433"/>
    </source>
</evidence>
<feature type="domain" description="RSE1/DDB1/CPSF1 first beta-propeller" evidence="4">
    <location>
        <begin position="17"/>
        <end position="327"/>
    </location>
</feature>
<dbReference type="AlphaFoldDB" id="A0A5S6QSU8"/>
<proteinExistence type="predicted"/>
<protein>
    <submittedName>
        <fullName evidence="8 9">CPSF_A domain-containing protein</fullName>
    </submittedName>
    <submittedName>
        <fullName evidence="7">DNA damage-binding protein 1</fullName>
    </submittedName>
</protein>
<dbReference type="Pfam" id="PF10433">
    <property type="entry name" value="Beta-prop_RSE1_1st"/>
    <property type="match status" value="1"/>
</dbReference>
<evidence type="ECO:0000313" key="7">
    <source>
        <dbReference type="WBParaSite" id="TMUE_2000010446.1"/>
    </source>
</evidence>
<reference evidence="6" key="1">
    <citation type="submission" date="2014-03" db="EMBL/GenBank/DDBJ databases">
        <title>The whipworm genome and dual-species transcriptomics of an intimate host-pathogen interaction.</title>
        <authorList>
            <person name="Foth B.J."/>
            <person name="Tsai I.J."/>
            <person name="Reid A.J."/>
            <person name="Bancroft A.J."/>
            <person name="Nichol S."/>
            <person name="Tracey A."/>
            <person name="Holroyd N."/>
            <person name="Cotton J.A."/>
            <person name="Stanley E.J."/>
            <person name="Zarowiecki M."/>
            <person name="Liu J.Z."/>
            <person name="Huckvale T."/>
            <person name="Cooper P.J."/>
            <person name="Grencis R.K."/>
            <person name="Berriman M."/>
        </authorList>
    </citation>
    <scope>NUCLEOTIDE SEQUENCE [LARGE SCALE GENOMIC DNA]</scope>
    <source>
        <strain evidence="6">Edinburgh</strain>
    </source>
</reference>
<evidence type="ECO:0000259" key="5">
    <source>
        <dbReference type="Pfam" id="PF23726"/>
    </source>
</evidence>
<evidence type="ECO:0000313" key="8">
    <source>
        <dbReference type="WBParaSite" id="TMUE_2000010446.2"/>
    </source>
</evidence>
<reference evidence="7" key="2">
    <citation type="submission" date="2019-12" db="UniProtKB">
        <authorList>
            <consortium name="WormBaseParasite"/>
        </authorList>
    </citation>
    <scope>IDENTIFICATION</scope>
</reference>
<feature type="domain" description="RSE1/DDB1/CPSF1 C-terminal" evidence="3">
    <location>
        <begin position="786"/>
        <end position="1107"/>
    </location>
</feature>
<feature type="domain" description="RSE1/DDB1/CPSF1 second beta-propeller" evidence="5">
    <location>
        <begin position="389"/>
        <end position="696"/>
    </location>
</feature>
<sequence>MTAQACAFTLLPPTAVHISLCGNFKDANSTDLIIVKYTKIELHTLKNSVVTFIDEMDVHGRIEAACLFVPSGEKKSLLFLLTSKCQVAVVEYLNNDFITLDTYAICDFQFRRAESGSVLRWDPEHQLFGLRFGEDLLNFLTWKRGGHFFTFSYRFIEMHIIDVTFLCSCVKPTIAYVYEDTYGCHVETLICDKTMGTITDGPMKWMCIEFDATMMFPLPAPLNGIIVVGQESVIFIRENTTHSITLECRPLPGLFCCYGVIKPGCMYVIGDTNGHIYSLTANPTGNDVKGLKMKYLCEVSRPQTLTYLGDGILFVGSEVNDSMLIRVPALCGYKFGPVSSLLTYPNIAPIVDMIRFSVDPAFEEPSFLACSGHGKDGSLRLIRAGLDTHELARIPISDATDAWCVSCAIRRKLEQTLLIVSFIFGTKTFYLNGERFDEVVIGAIPNRERTRLVSSYRCLNSSRIILVTTEAVRMIDAQNDGLLMSKWTSSKHRHIDVAAANTNTGHVVVCYGRHLCVLRCDDRYIMPIAEKTLPQDASCADISNFDGTSEEICAIGQWRNDSVILLNPLSLAVLGVYPTQCVPRSLQFCLMEGKARLFISTSNRYVTVLLVDQQNGSFKMEKTFGELPDCPTMKAVKICGKAAVFACCNQPFVLYLRKGRLVVRRALIGPTSSISAISVDAFRDSFLFCLKDKLSINRLGELSDVHFRKIALGETPIRLCHQPETRTVGVCTDKEITASRGTVQSNALTSVGNVAKCQLNATPFPKHLIKAELQFQSSEETNRENHLLIFDQDSFEVLVCYKMSPNEQCCSVLSCQLANDSNVYYIVGTALIMHGQMEATIGRLMVFTVGCQPKNEEKGREVDLDLVHEKTVNGAPYSMIEFNKKLLVAVNNVVLLFEWVLRNKKHSLQLECSCSCHVGMVQLRQVSPSSVLCGDFKQSLVLITYKPAESTLESHDIDYRTAWLTSIAVNAPNVFLSADVEYNLHTAEVKEERNGGKFALEYDCFHLGEFINVFCQRNMSLTAKAEIVLGESMLYATAEGSIGTVCILTPRYFSLFKMLETATLTAYPKYGVFKHSCWRSKAEMNELGNNNSSSRSIVDGNVIQHLLDLPTEEKDAILRDTVSATNQLVFNGRPVFHREPVERMIEDVFNINFG</sequence>
<dbReference type="Proteomes" id="UP000046395">
    <property type="component" value="Unassembled WGS sequence"/>
</dbReference>
<organism evidence="6 7">
    <name type="scientific">Trichuris muris</name>
    <name type="common">Mouse whipworm</name>
    <dbReference type="NCBI Taxonomy" id="70415"/>
    <lineage>
        <taxon>Eukaryota</taxon>
        <taxon>Metazoa</taxon>
        <taxon>Ecdysozoa</taxon>
        <taxon>Nematoda</taxon>
        <taxon>Enoplea</taxon>
        <taxon>Dorylaimia</taxon>
        <taxon>Trichinellida</taxon>
        <taxon>Trichuridae</taxon>
        <taxon>Trichuris</taxon>
    </lineage>
</organism>
<dbReference type="Gene3D" id="2.130.10.10">
    <property type="entry name" value="YVTN repeat-like/Quinoprotein amine dehydrogenase"/>
    <property type="match status" value="3"/>
</dbReference>
<evidence type="ECO:0000256" key="2">
    <source>
        <dbReference type="ARBA" id="ARBA00023242"/>
    </source>
</evidence>
<dbReference type="WBParaSite" id="TMUE_2000010446.1">
    <property type="protein sequence ID" value="TMUE_2000010446.1"/>
    <property type="gene ID" value="WBGene00293127"/>
</dbReference>
<dbReference type="GO" id="GO:0003676">
    <property type="term" value="F:nucleic acid binding"/>
    <property type="evidence" value="ECO:0007669"/>
    <property type="project" value="InterPro"/>
</dbReference>
<keyword evidence="6" id="KW-1185">Reference proteome</keyword>
<dbReference type="InterPro" id="IPR050358">
    <property type="entry name" value="RSE1/DDB1/CFT1"/>
</dbReference>